<dbReference type="Gene3D" id="2.140.10.20">
    <property type="entry name" value="C-terminal (heme d1) domain of cytochrome cd1-nitrite reductase"/>
    <property type="match status" value="1"/>
</dbReference>
<evidence type="ECO:0000313" key="2">
    <source>
        <dbReference type="Proteomes" id="UP000241436"/>
    </source>
</evidence>
<dbReference type="InterPro" id="IPR051200">
    <property type="entry name" value="Host-pathogen_enzymatic-act"/>
</dbReference>
<evidence type="ECO:0000313" key="1">
    <source>
        <dbReference type="EMBL" id="PTL34861.1"/>
    </source>
</evidence>
<dbReference type="PANTHER" id="PTHR47197:SF3">
    <property type="entry name" value="DIHYDRO-HEME D1 DEHYDROGENASE"/>
    <property type="match status" value="1"/>
</dbReference>
<proteinExistence type="predicted"/>
<dbReference type="Proteomes" id="UP000241436">
    <property type="component" value="Unassembled WGS sequence"/>
</dbReference>
<keyword evidence="2" id="KW-1185">Reference proteome</keyword>
<dbReference type="AlphaFoldDB" id="A0A2T4TUS8"/>
<dbReference type="InterPro" id="IPR003143">
    <property type="entry name" value="Cyt_cd1_C_sf"/>
</dbReference>
<dbReference type="InterPro" id="IPR011048">
    <property type="entry name" value="Haem_d1_sf"/>
</dbReference>
<organism evidence="1 2">
    <name type="scientific">Candidatus Methylomirabilis limnetica</name>
    <dbReference type="NCBI Taxonomy" id="2033718"/>
    <lineage>
        <taxon>Bacteria</taxon>
        <taxon>Candidatus Methylomirabilota</taxon>
        <taxon>Candidatus Methylomirabilia</taxon>
        <taxon>Candidatus Methylomirabilales</taxon>
        <taxon>Candidatus Methylomirabilaceae</taxon>
        <taxon>Candidatus Methylomirabilis</taxon>
    </lineage>
</organism>
<gene>
    <name evidence="1" type="ORF">CLG94_12780</name>
</gene>
<dbReference type="RefSeq" id="WP_107564075.1">
    <property type="nucleotide sequence ID" value="NZ_NVQC01000040.1"/>
</dbReference>
<dbReference type="CDD" id="cd20778">
    <property type="entry name" value="8prop_hemeD1_NirF"/>
    <property type="match status" value="1"/>
</dbReference>
<dbReference type="OrthoDB" id="5290932at2"/>
<dbReference type="SUPFAM" id="SSF51004">
    <property type="entry name" value="C-terminal (heme d1) domain of cytochrome cd1-nitrite reductase"/>
    <property type="match status" value="1"/>
</dbReference>
<dbReference type="Pfam" id="PF02239">
    <property type="entry name" value="Cytochrom_D1"/>
    <property type="match status" value="1"/>
</dbReference>
<dbReference type="PANTHER" id="PTHR47197">
    <property type="entry name" value="PROTEIN NIRF"/>
    <property type="match status" value="1"/>
</dbReference>
<dbReference type="EMBL" id="NVQC01000040">
    <property type="protein sequence ID" value="PTL34861.1"/>
    <property type="molecule type" value="Genomic_DNA"/>
</dbReference>
<reference evidence="1 2" key="1">
    <citation type="submission" date="2017-09" db="EMBL/GenBank/DDBJ databases">
        <title>Bloom of a denitrifying methanotroph, Candidatus Methylomirabilis limnetica, in a deep stratified lake.</title>
        <authorList>
            <person name="Graf J.S."/>
            <person name="Marchant H.K."/>
            <person name="Tienken D."/>
            <person name="Hach P.F."/>
            <person name="Brand A."/>
            <person name="Schubert C.J."/>
            <person name="Kuypers M.M."/>
            <person name="Milucka J."/>
        </authorList>
    </citation>
    <scope>NUCLEOTIDE SEQUENCE [LARGE SCALE GENOMIC DNA]</scope>
    <source>
        <strain evidence="1 2">Zug</strain>
    </source>
</reference>
<reference evidence="2" key="2">
    <citation type="journal article" date="2018" name="Environ. Microbiol.">
        <title>Bloom of a denitrifying methanotroph, 'Candidatus Methylomirabilis limnetica', in a deep stratified lake.</title>
        <authorList>
            <person name="Graf J.S."/>
            <person name="Mayr M.J."/>
            <person name="Marchant H.K."/>
            <person name="Tienken D."/>
            <person name="Hach P.F."/>
            <person name="Brand A."/>
            <person name="Schubert C.J."/>
            <person name="Kuypers M.M."/>
            <person name="Milucka J."/>
        </authorList>
    </citation>
    <scope>NUCLEOTIDE SEQUENCE [LARGE SCALE GENOMIC DNA]</scope>
    <source>
        <strain evidence="2">Zug</strain>
    </source>
</reference>
<name>A0A2T4TUS8_9BACT</name>
<comment type="caution">
    <text evidence="1">The sequence shown here is derived from an EMBL/GenBank/DDBJ whole genome shotgun (WGS) entry which is preliminary data.</text>
</comment>
<accession>A0A2T4TUS8</accession>
<sequence>MERRTVVPSRSPRSTKAFLFLLILGLPLLSSCSRLAIQSSANDPRWGTASLVVVVERLAGSVLVIDSSRHELLGRISGLGNLTHATVKFSPDARYAYVIGREAQVSKIDLLTLKLVKQVNAGGLSVGGVISQDGKYVALSNYIPGEVRILDAGTLELVKTIPALHTDASGKEVPSRVAGLVDAPGNLLVFSLMDANSVWVVDAGKKEFPVIRKFTDVGKTPYDALISPDGRYYLAGFLDSNWMGLLDTWKLERVAPILAEQGKGPEVPLWKIPHLKGWALTGRLAFLPALKREVALVYSSLDWTPLTPIPISGTALYTVVRPDGRQVWVDIIGKNGDLIDVIDVDSMKVVKTLNPGPGATHPQFTPKGEAAYVSLMDGGKVVVYDTATFTVLKEFPADHPSGIFFTNRAHKFGM</sequence>
<dbReference type="PROSITE" id="PS51257">
    <property type="entry name" value="PROKAR_LIPOPROTEIN"/>
    <property type="match status" value="1"/>
</dbReference>
<protein>
    <submittedName>
        <fullName evidence="1">Protein nirF</fullName>
    </submittedName>
</protein>